<keyword evidence="1" id="KW-1133">Transmembrane helix</keyword>
<sequence>MLATLRHLMDGLWIALTLALYAAVPGLVWFCDRLLQRN</sequence>
<comment type="caution">
    <text evidence="2">The sequence shown here is derived from an EMBL/GenBank/DDBJ whole genome shotgun (WGS) entry which is preliminary data.</text>
</comment>
<dbReference type="AlphaFoldDB" id="E6PUG6"/>
<keyword evidence="1" id="KW-0472">Membrane</keyword>
<protein>
    <submittedName>
        <fullName evidence="2">Uncharacterized protein</fullName>
    </submittedName>
</protein>
<name>E6PUG6_9ZZZZ</name>
<evidence type="ECO:0000256" key="1">
    <source>
        <dbReference type="SAM" id="Phobius"/>
    </source>
</evidence>
<organism evidence="2">
    <name type="scientific">mine drainage metagenome</name>
    <dbReference type="NCBI Taxonomy" id="410659"/>
    <lineage>
        <taxon>unclassified sequences</taxon>
        <taxon>metagenomes</taxon>
        <taxon>ecological metagenomes</taxon>
    </lineage>
</organism>
<dbReference type="EMBL" id="CABM01000056">
    <property type="protein sequence ID" value="CBH98573.1"/>
    <property type="molecule type" value="Genomic_DNA"/>
</dbReference>
<feature type="transmembrane region" description="Helical" evidence="1">
    <location>
        <begin position="12"/>
        <end position="31"/>
    </location>
</feature>
<keyword evidence="1" id="KW-0812">Transmembrane</keyword>
<reference evidence="2" key="1">
    <citation type="submission" date="2009-10" db="EMBL/GenBank/DDBJ databases">
        <title>Diversity of trophic interactions inside an arsenic-rich microbial ecosystem.</title>
        <authorList>
            <person name="Bertin P.N."/>
            <person name="Heinrich-Salmeron A."/>
            <person name="Pelletier E."/>
            <person name="Goulhen-Chollet F."/>
            <person name="Arsene-Ploetze F."/>
            <person name="Gallien S."/>
            <person name="Calteau A."/>
            <person name="Vallenet D."/>
            <person name="Casiot C."/>
            <person name="Chane-Woon-Ming B."/>
            <person name="Giloteaux L."/>
            <person name="Barakat M."/>
            <person name="Bonnefoy V."/>
            <person name="Bruneel O."/>
            <person name="Chandler M."/>
            <person name="Cleiss J."/>
            <person name="Duran R."/>
            <person name="Elbaz-Poulichet F."/>
            <person name="Fonknechten N."/>
            <person name="Lauga B."/>
            <person name="Mornico D."/>
            <person name="Ortet P."/>
            <person name="Schaeffer C."/>
            <person name="Siguier P."/>
            <person name="Alexander Thil Smith A."/>
            <person name="Van Dorsselaer A."/>
            <person name="Weissenbach J."/>
            <person name="Medigue C."/>
            <person name="Le Paslier D."/>
        </authorList>
    </citation>
    <scope>NUCLEOTIDE SEQUENCE</scope>
</reference>
<gene>
    <name evidence="2" type="ORF">CARN2_4054</name>
</gene>
<accession>E6PUG6</accession>
<evidence type="ECO:0000313" key="2">
    <source>
        <dbReference type="EMBL" id="CBH98573.1"/>
    </source>
</evidence>
<proteinExistence type="predicted"/>